<keyword evidence="2" id="KW-0282">Flagellum</keyword>
<evidence type="ECO:0000313" key="3">
    <source>
        <dbReference type="Proteomes" id="UP001589813"/>
    </source>
</evidence>
<keyword evidence="2" id="KW-0966">Cell projection</keyword>
<feature type="domain" description="Flagellar hook-length control protein-like C-terminal" evidence="1">
    <location>
        <begin position="579"/>
        <end position="650"/>
    </location>
</feature>
<gene>
    <name evidence="2" type="ORF">ACFFJP_17300</name>
</gene>
<proteinExistence type="predicted"/>
<dbReference type="InterPro" id="IPR021136">
    <property type="entry name" value="Flagellar_hook_control-like_C"/>
</dbReference>
<dbReference type="EMBL" id="JBHLXP010000005">
    <property type="protein sequence ID" value="MFC0050062.1"/>
    <property type="molecule type" value="Genomic_DNA"/>
</dbReference>
<reference evidence="2 3" key="1">
    <citation type="submission" date="2024-09" db="EMBL/GenBank/DDBJ databases">
        <authorList>
            <person name="Sun Q."/>
            <person name="Mori K."/>
        </authorList>
    </citation>
    <scope>NUCLEOTIDE SEQUENCE [LARGE SCALE GENOMIC DNA]</scope>
    <source>
        <strain evidence="2 3">KCTC 23315</strain>
    </source>
</reference>
<dbReference type="Pfam" id="PF02120">
    <property type="entry name" value="Flg_hook"/>
    <property type="match status" value="1"/>
</dbReference>
<comment type="caution">
    <text evidence="2">The sequence shown here is derived from an EMBL/GenBank/DDBJ whole genome shotgun (WGS) entry which is preliminary data.</text>
</comment>
<name>A0ABV6BJ25_9GAMM</name>
<keyword evidence="3" id="KW-1185">Reference proteome</keyword>
<accession>A0ABV6BJ25</accession>
<keyword evidence="2" id="KW-0969">Cilium</keyword>
<protein>
    <submittedName>
        <fullName evidence="2">Flagellar hook-length control protein FliK</fullName>
    </submittedName>
</protein>
<evidence type="ECO:0000313" key="2">
    <source>
        <dbReference type="EMBL" id="MFC0050062.1"/>
    </source>
</evidence>
<sequence length="668" mass="73051">MNQINIDSLLQIGSGAKIEQSLKLDPSQLYQALLQIGRDQDARLTVQTPQGPLQIPLPQNTAQQILQTAQQLIAAATPQIQTTAPQTQVATPANTLAQTAGTSQTQTQNQLAQAAVAPQSSGIITSAQEVKLFVQLQPIGVDQLQLTVRHAGKTFTVPLQASQLLQLLQQPAPGPQQHFSVQAQQLAANSDANKLQWPVQLSRQGQQLFIQLPQGQPVAVDLDLLPQAKQWPEQRIVPARLELQQQQGQLKLQLQLTAPGKPSDTSLPVTAPVGKSASPAVAIGSDNAAPAAIALKPALQQQLVPLLARQTWPEQLGSDMKHWLANARVAAPAANGQSWLWQLKHPGQQQLQLELTPQVEPRQLKLSVSDISRPFSFLPVNATHVAASPLKTDSRDLWRQWLPLSQASPDLLADSPILPAAVRQVLQELRTQHPDAAKLQTQQQLTQQINAALQFNPLQTPAQPNSAAGGLAIAIQLLLGRLGAQLPAERQNLPQKDKLQQLIGLLDRSQSAQLLRQLSGHSSQLQSAQIANLEQQTTPAQTQRPEQLLIQLPLLQQGESRFTELAISEREADGSDRHSKQRCWQLTMKFDLAQQGEMLVQVRLIGKEVSLQFYADNEKTVQDTGQFLPLFKDRLTMQGLQVAEAGCQLGKIPEHLYQRGTSLLQVRV</sequence>
<evidence type="ECO:0000259" key="1">
    <source>
        <dbReference type="Pfam" id="PF02120"/>
    </source>
</evidence>
<dbReference type="RefSeq" id="WP_377247131.1">
    <property type="nucleotide sequence ID" value="NZ_JBHLXP010000005.1"/>
</dbReference>
<dbReference type="Proteomes" id="UP001589813">
    <property type="component" value="Unassembled WGS sequence"/>
</dbReference>
<organism evidence="2 3">
    <name type="scientific">Rheinheimera tilapiae</name>
    <dbReference type="NCBI Taxonomy" id="875043"/>
    <lineage>
        <taxon>Bacteria</taxon>
        <taxon>Pseudomonadati</taxon>
        <taxon>Pseudomonadota</taxon>
        <taxon>Gammaproteobacteria</taxon>
        <taxon>Chromatiales</taxon>
        <taxon>Chromatiaceae</taxon>
        <taxon>Rheinheimera</taxon>
    </lineage>
</organism>